<accession>A0A1V6QYR1</accession>
<sequence>MPLLTKPNHLTYEQHFERECELFQDALLREARSLHLLEDRRAETIKVICDLIVYLEVIARLVERMARKSRMCTTVLISPPGYFLGEFQDFCSTRILPGLVRSLNCLKESTTIYRDINYTVAGQLEAAHEDMAFILDSREY</sequence>
<protein>
    <submittedName>
        <fullName evidence="1">Uncharacterized protein</fullName>
    </submittedName>
</protein>
<evidence type="ECO:0000313" key="2">
    <source>
        <dbReference type="Proteomes" id="UP000191612"/>
    </source>
</evidence>
<keyword evidence="2" id="KW-1185">Reference proteome</keyword>
<gene>
    <name evidence="1" type="ORF">PENSOL_c026G10628</name>
</gene>
<proteinExistence type="predicted"/>
<name>A0A1V6QYR1_9EURO</name>
<dbReference type="AlphaFoldDB" id="A0A1V6QYR1"/>
<comment type="caution">
    <text evidence="1">The sequence shown here is derived from an EMBL/GenBank/DDBJ whole genome shotgun (WGS) entry which is preliminary data.</text>
</comment>
<dbReference type="Proteomes" id="UP000191612">
    <property type="component" value="Unassembled WGS sequence"/>
</dbReference>
<evidence type="ECO:0000313" key="1">
    <source>
        <dbReference type="EMBL" id="OQD94329.1"/>
    </source>
</evidence>
<reference evidence="2" key="1">
    <citation type="journal article" date="2017" name="Nat. Microbiol.">
        <title>Global analysis of biosynthetic gene clusters reveals vast potential of secondary metabolite production in Penicillium species.</title>
        <authorList>
            <person name="Nielsen J.C."/>
            <person name="Grijseels S."/>
            <person name="Prigent S."/>
            <person name="Ji B."/>
            <person name="Dainat J."/>
            <person name="Nielsen K.F."/>
            <person name="Frisvad J.C."/>
            <person name="Workman M."/>
            <person name="Nielsen J."/>
        </authorList>
    </citation>
    <scope>NUCLEOTIDE SEQUENCE [LARGE SCALE GENOMIC DNA]</scope>
    <source>
        <strain evidence="2">IBT 29525</strain>
    </source>
</reference>
<organism evidence="1 2">
    <name type="scientific">Penicillium solitum</name>
    <dbReference type="NCBI Taxonomy" id="60172"/>
    <lineage>
        <taxon>Eukaryota</taxon>
        <taxon>Fungi</taxon>
        <taxon>Dikarya</taxon>
        <taxon>Ascomycota</taxon>
        <taxon>Pezizomycotina</taxon>
        <taxon>Eurotiomycetes</taxon>
        <taxon>Eurotiomycetidae</taxon>
        <taxon>Eurotiales</taxon>
        <taxon>Aspergillaceae</taxon>
        <taxon>Penicillium</taxon>
    </lineage>
</organism>
<dbReference type="EMBL" id="MDYO01000026">
    <property type="protein sequence ID" value="OQD94329.1"/>
    <property type="molecule type" value="Genomic_DNA"/>
</dbReference>